<dbReference type="RefSeq" id="XP_030996214.1">
    <property type="nucleotide sequence ID" value="XM_031139992.1"/>
</dbReference>
<evidence type="ECO:0000313" key="3">
    <source>
        <dbReference type="EMBL" id="TPX14503.1"/>
    </source>
</evidence>
<dbReference type="SUPFAM" id="SSF48150">
    <property type="entry name" value="DNA-glycosylase"/>
    <property type="match status" value="1"/>
</dbReference>
<name>A0A507B3T3_9PEZI</name>
<dbReference type="InterPro" id="IPR011257">
    <property type="entry name" value="DNA_glycosylase"/>
</dbReference>
<dbReference type="PANTHER" id="PTHR47203">
    <property type="match status" value="1"/>
</dbReference>
<evidence type="ECO:0000259" key="2">
    <source>
        <dbReference type="SMART" id="SM00478"/>
    </source>
</evidence>
<reference evidence="3 4" key="1">
    <citation type="submission" date="2019-06" db="EMBL/GenBank/DDBJ databases">
        <title>Draft genome sequence of the filamentous fungus Phialemoniopsis curvata isolated from diesel fuel.</title>
        <authorList>
            <person name="Varaljay V.A."/>
            <person name="Lyon W.J."/>
            <person name="Crouch A.L."/>
            <person name="Drake C.E."/>
            <person name="Hollomon J.M."/>
            <person name="Nadeau L.J."/>
            <person name="Nunn H.S."/>
            <person name="Stevenson B.S."/>
            <person name="Bojanowski C.L."/>
            <person name="Crookes-Goodson W.J."/>
        </authorList>
    </citation>
    <scope>NUCLEOTIDE SEQUENCE [LARGE SCALE GENOMIC DNA]</scope>
    <source>
        <strain evidence="3 4">D216</strain>
    </source>
</reference>
<accession>A0A507B3T3</accession>
<feature type="domain" description="HhH-GPD" evidence="2">
    <location>
        <begin position="203"/>
        <end position="410"/>
    </location>
</feature>
<feature type="compositionally biased region" description="Polar residues" evidence="1">
    <location>
        <begin position="466"/>
        <end position="475"/>
    </location>
</feature>
<dbReference type="EMBL" id="SKBQ01000028">
    <property type="protein sequence ID" value="TPX14503.1"/>
    <property type="molecule type" value="Genomic_DNA"/>
</dbReference>
<evidence type="ECO:0000313" key="4">
    <source>
        <dbReference type="Proteomes" id="UP000319257"/>
    </source>
</evidence>
<dbReference type="GO" id="GO:0006285">
    <property type="term" value="P:base-excision repair, AP site formation"/>
    <property type="evidence" value="ECO:0007669"/>
    <property type="project" value="UniProtKB-ARBA"/>
</dbReference>
<organism evidence="3 4">
    <name type="scientific">Thyridium curvatum</name>
    <dbReference type="NCBI Taxonomy" id="1093900"/>
    <lineage>
        <taxon>Eukaryota</taxon>
        <taxon>Fungi</taxon>
        <taxon>Dikarya</taxon>
        <taxon>Ascomycota</taxon>
        <taxon>Pezizomycotina</taxon>
        <taxon>Sordariomycetes</taxon>
        <taxon>Sordariomycetidae</taxon>
        <taxon>Thyridiales</taxon>
        <taxon>Thyridiaceae</taxon>
        <taxon>Thyridium</taxon>
    </lineage>
</organism>
<comment type="caution">
    <text evidence="3">The sequence shown here is derived from an EMBL/GenBank/DDBJ whole genome shotgun (WGS) entry which is preliminary data.</text>
</comment>
<dbReference type="Pfam" id="PF00730">
    <property type="entry name" value="HhH-GPD"/>
    <property type="match status" value="1"/>
</dbReference>
<dbReference type="InterPro" id="IPR003265">
    <property type="entry name" value="HhH-GPD_domain"/>
</dbReference>
<gene>
    <name evidence="3" type="ORF">E0L32_005467</name>
</gene>
<dbReference type="AlphaFoldDB" id="A0A507B3T3"/>
<feature type="region of interest" description="Disordered" evidence="1">
    <location>
        <begin position="459"/>
        <end position="495"/>
    </location>
</feature>
<dbReference type="Gene3D" id="1.10.340.30">
    <property type="entry name" value="Hypothetical protein, domain 2"/>
    <property type="match status" value="1"/>
</dbReference>
<feature type="region of interest" description="Disordered" evidence="1">
    <location>
        <begin position="104"/>
        <end position="150"/>
    </location>
</feature>
<keyword evidence="4" id="KW-1185">Reference proteome</keyword>
<dbReference type="OrthoDB" id="5607at2759"/>
<proteinExistence type="predicted"/>
<dbReference type="GO" id="GO:0003824">
    <property type="term" value="F:catalytic activity"/>
    <property type="evidence" value="ECO:0007669"/>
    <property type="project" value="InterPro"/>
</dbReference>
<sequence>MMHKYNTRSTTKAKHESTPKVVASVKNQKKRRQNGDDKDGAQAQLDLPTTKKARVFHGLEPNSADSQNQVVDTVGPKASHAATVVQKTEIDAAKSLDKIDLLHPTQDGEASSQPVKQGDEPPATATKKQKKGSHKGFTPDESPFPEWEGPANSACQEVFRLLDKHHEGEVKHKQPERIPAPSLDVAGCGEVESVLDALLRTYLSGATTMKNANQAIQGLYQKFGKVTEGLGKGSIDWNEVRLASHADLMGAIQSAGLGKIKSGHIKEILDLVQQENLTRVEELLGERLNGIKPDIPGAATEPPAEKDKEIKRIEHSVLSLEHLRSMTKNEAITEMVKFKGIGVKTAACVTLFCLRMPCFAVDTHVHRFCKWLGWVPPKATEIQTFNHCELHVPEDIKYALHQLFIIHGQECHRCKANTLSGTKEWNECVCPLEHLLERGKPQSVKVKVEAGMAPITTFFPLKDRTASGSEEQPQTEAGDDQASSDATSSTQGPSD</sequence>
<dbReference type="InParanoid" id="A0A507B3T3"/>
<dbReference type="CDD" id="cd00056">
    <property type="entry name" value="ENDO3c"/>
    <property type="match status" value="1"/>
</dbReference>
<protein>
    <recommendedName>
        <fullName evidence="2">HhH-GPD domain-containing protein</fullName>
    </recommendedName>
</protein>
<dbReference type="Proteomes" id="UP000319257">
    <property type="component" value="Unassembled WGS sequence"/>
</dbReference>
<feature type="region of interest" description="Disordered" evidence="1">
    <location>
        <begin position="1"/>
        <end position="81"/>
    </location>
</feature>
<dbReference type="STRING" id="1093900.A0A507B3T3"/>
<dbReference type="PANTHER" id="PTHR47203:SF1">
    <property type="entry name" value="HYPOTHETICAL BASE EXCISION DNA REPAIR PROTEIN (EUROFUNG)"/>
    <property type="match status" value="1"/>
</dbReference>
<dbReference type="SMART" id="SM00478">
    <property type="entry name" value="ENDO3c"/>
    <property type="match status" value="1"/>
</dbReference>
<dbReference type="GeneID" id="41972914"/>
<evidence type="ECO:0000256" key="1">
    <source>
        <dbReference type="SAM" id="MobiDB-lite"/>
    </source>
</evidence>
<feature type="compositionally biased region" description="Low complexity" evidence="1">
    <location>
        <begin position="480"/>
        <end position="495"/>
    </location>
</feature>